<reference evidence="6" key="1">
    <citation type="submission" date="2016-08" db="EMBL/GenBank/DDBJ databases">
        <authorList>
            <person name="Seilhamer J.J."/>
        </authorList>
    </citation>
    <scope>NUCLEOTIDE SEQUENCE</scope>
    <source>
        <strain evidence="6">86</strain>
    </source>
</reference>
<dbReference type="SMART" id="SM00382">
    <property type="entry name" value="AAA"/>
    <property type="match status" value="2"/>
</dbReference>
<evidence type="ECO:0000256" key="2">
    <source>
        <dbReference type="ARBA" id="ARBA00022448"/>
    </source>
</evidence>
<dbReference type="RefSeq" id="WP_288196271.1">
    <property type="nucleotide sequence ID" value="NZ_LT608334.1"/>
</dbReference>
<dbReference type="CDD" id="cd03225">
    <property type="entry name" value="ABC_cobalt_CbiO_domain1"/>
    <property type="match status" value="2"/>
</dbReference>
<dbReference type="GO" id="GO:0042626">
    <property type="term" value="F:ATPase-coupled transmembrane transporter activity"/>
    <property type="evidence" value="ECO:0007669"/>
    <property type="project" value="TreeGrafter"/>
</dbReference>
<dbReference type="InterPro" id="IPR017871">
    <property type="entry name" value="ABC_transporter-like_CS"/>
</dbReference>
<dbReference type="GO" id="GO:0016887">
    <property type="term" value="F:ATP hydrolysis activity"/>
    <property type="evidence" value="ECO:0007669"/>
    <property type="project" value="InterPro"/>
</dbReference>
<name>A0A212LER5_9HYPH</name>
<keyword evidence="4" id="KW-0067">ATP-binding</keyword>
<feature type="domain" description="ABC transporter" evidence="5">
    <location>
        <begin position="4"/>
        <end position="248"/>
    </location>
</feature>
<dbReference type="PROSITE" id="PS50893">
    <property type="entry name" value="ABC_TRANSPORTER_2"/>
    <property type="match status" value="2"/>
</dbReference>
<sequence>MALIDVAGLSVSFAGRMVLDGIDLSIGGGDRICIVGGNGSGKSSLGHAVAGWLTNGPHLSGEVRHDGRRIEDLALAERARLVQYVGQVPMHQLSGRAFTVTEEVAFGPENLNWPAGDTGARVAGVLERFDLGHLADRDPFTLSGGEQQRLSIAAALALSPALLILDEAEANLDVAARRRLAAELAALPADAALLLLDVEPDLGLALGCRMLALGNGRLIDWSPGAGRPAGAKESPIHPAGEPILDVSDVAFGYPGAAPLYRRLSLSVAAGEAVALVGPNGIGKSTLFRLINGLSRPSSGHIRIGGRDTAGLRIDQIADTVATVFQEPENQLFSPTVRQEVAFGLDAEEIAGRVDEALARTGLSDAAHRHPLDLDTANRRFVTIACALARRPGLLLLDEAQRGLDRTNIARIEAIIAEERARGAAILFICHDPAFVARNATRVIDLDGDGKRAVA</sequence>
<evidence type="ECO:0000256" key="1">
    <source>
        <dbReference type="ARBA" id="ARBA00005417"/>
    </source>
</evidence>
<keyword evidence="3" id="KW-0547">Nucleotide-binding</keyword>
<dbReference type="Gene3D" id="3.40.50.300">
    <property type="entry name" value="P-loop containing nucleotide triphosphate hydrolases"/>
    <property type="match status" value="2"/>
</dbReference>
<dbReference type="GO" id="GO:0043190">
    <property type="term" value="C:ATP-binding cassette (ABC) transporter complex"/>
    <property type="evidence" value="ECO:0007669"/>
    <property type="project" value="TreeGrafter"/>
</dbReference>
<dbReference type="PANTHER" id="PTHR43553:SF24">
    <property type="entry name" value="ENERGY-COUPLING FACTOR TRANSPORTER ATP-BINDING PROTEIN ECFA1"/>
    <property type="match status" value="1"/>
</dbReference>
<dbReference type="InterPro" id="IPR003593">
    <property type="entry name" value="AAA+_ATPase"/>
</dbReference>
<dbReference type="PROSITE" id="PS00211">
    <property type="entry name" value="ABC_TRANSPORTER_1"/>
    <property type="match status" value="1"/>
</dbReference>
<protein>
    <submittedName>
        <fullName evidence="6">Putative ATPase component of various ABC-type transport systems with duplicated ATPase domain</fullName>
    </submittedName>
</protein>
<dbReference type="InterPro" id="IPR027417">
    <property type="entry name" value="P-loop_NTPase"/>
</dbReference>
<dbReference type="InterPro" id="IPR015856">
    <property type="entry name" value="ABC_transpr_CbiO/EcfA_su"/>
</dbReference>
<dbReference type="InterPro" id="IPR003439">
    <property type="entry name" value="ABC_transporter-like_ATP-bd"/>
</dbReference>
<evidence type="ECO:0000256" key="4">
    <source>
        <dbReference type="ARBA" id="ARBA00022840"/>
    </source>
</evidence>
<dbReference type="PANTHER" id="PTHR43553">
    <property type="entry name" value="HEAVY METAL TRANSPORTER"/>
    <property type="match status" value="1"/>
</dbReference>
<evidence type="ECO:0000256" key="3">
    <source>
        <dbReference type="ARBA" id="ARBA00022741"/>
    </source>
</evidence>
<dbReference type="AlphaFoldDB" id="A0A212LER5"/>
<dbReference type="SUPFAM" id="SSF52540">
    <property type="entry name" value="P-loop containing nucleoside triphosphate hydrolases"/>
    <property type="match status" value="2"/>
</dbReference>
<gene>
    <name evidence="6" type="ORF">KL86PLE_30437</name>
</gene>
<accession>A0A212LER5</accession>
<evidence type="ECO:0000313" key="6">
    <source>
        <dbReference type="EMBL" id="SCM75990.1"/>
    </source>
</evidence>
<dbReference type="EMBL" id="FMJD01000007">
    <property type="protein sequence ID" value="SCM75990.1"/>
    <property type="molecule type" value="Genomic_DNA"/>
</dbReference>
<dbReference type="GO" id="GO:0005524">
    <property type="term" value="F:ATP binding"/>
    <property type="evidence" value="ECO:0007669"/>
    <property type="project" value="UniProtKB-KW"/>
</dbReference>
<proteinExistence type="inferred from homology"/>
<organism evidence="6">
    <name type="scientific">uncultured Pleomorphomonas sp</name>
    <dbReference type="NCBI Taxonomy" id="442121"/>
    <lineage>
        <taxon>Bacteria</taxon>
        <taxon>Pseudomonadati</taxon>
        <taxon>Pseudomonadota</taxon>
        <taxon>Alphaproteobacteria</taxon>
        <taxon>Hyphomicrobiales</taxon>
        <taxon>Pleomorphomonadaceae</taxon>
        <taxon>Pleomorphomonas</taxon>
        <taxon>environmental samples</taxon>
    </lineage>
</organism>
<evidence type="ECO:0000259" key="5">
    <source>
        <dbReference type="PROSITE" id="PS50893"/>
    </source>
</evidence>
<keyword evidence="2" id="KW-0813">Transport</keyword>
<dbReference type="InterPro" id="IPR050095">
    <property type="entry name" value="ECF_ABC_transporter_ATP-bd"/>
</dbReference>
<feature type="domain" description="ABC transporter" evidence="5">
    <location>
        <begin position="244"/>
        <end position="454"/>
    </location>
</feature>
<comment type="similarity">
    <text evidence="1">Belongs to the ABC transporter superfamily.</text>
</comment>
<dbReference type="Pfam" id="PF00005">
    <property type="entry name" value="ABC_tran"/>
    <property type="match status" value="2"/>
</dbReference>